<protein>
    <recommendedName>
        <fullName evidence="1">diguanylate cyclase</fullName>
        <ecNumber evidence="1">2.7.7.65</ecNumber>
    </recommendedName>
</protein>
<feature type="transmembrane region" description="Helical" evidence="3">
    <location>
        <begin position="194"/>
        <end position="214"/>
    </location>
</feature>
<feature type="domain" description="GGDEF" evidence="4">
    <location>
        <begin position="255"/>
        <end position="386"/>
    </location>
</feature>
<dbReference type="NCBIfam" id="TIGR00254">
    <property type="entry name" value="GGDEF"/>
    <property type="match status" value="1"/>
</dbReference>
<dbReference type="GO" id="GO:0052621">
    <property type="term" value="F:diguanylate cyclase activity"/>
    <property type="evidence" value="ECO:0007669"/>
    <property type="project" value="UniProtKB-EC"/>
</dbReference>
<name>A0ABV6CYM7_9SPHN</name>
<dbReference type="SUPFAM" id="SSF55073">
    <property type="entry name" value="Nucleotide cyclase"/>
    <property type="match status" value="1"/>
</dbReference>
<dbReference type="InterPro" id="IPR050469">
    <property type="entry name" value="Diguanylate_Cyclase"/>
</dbReference>
<feature type="transmembrane region" description="Helical" evidence="3">
    <location>
        <begin position="42"/>
        <end position="59"/>
    </location>
</feature>
<dbReference type="InterPro" id="IPR029787">
    <property type="entry name" value="Nucleotide_cyclase"/>
</dbReference>
<dbReference type="PANTHER" id="PTHR45138:SF9">
    <property type="entry name" value="DIGUANYLATE CYCLASE DGCM-RELATED"/>
    <property type="match status" value="1"/>
</dbReference>
<dbReference type="RefSeq" id="WP_379488225.1">
    <property type="nucleotide sequence ID" value="NZ_JBHLWK010000017.1"/>
</dbReference>
<evidence type="ECO:0000313" key="6">
    <source>
        <dbReference type="Proteomes" id="UP001589798"/>
    </source>
</evidence>
<dbReference type="PANTHER" id="PTHR45138">
    <property type="entry name" value="REGULATORY COMPONENTS OF SENSORY TRANSDUCTION SYSTEM"/>
    <property type="match status" value="1"/>
</dbReference>
<keyword evidence="3" id="KW-1133">Transmembrane helix</keyword>
<comment type="catalytic activity">
    <reaction evidence="2">
        <text>2 GTP = 3',3'-c-di-GMP + 2 diphosphate</text>
        <dbReference type="Rhea" id="RHEA:24898"/>
        <dbReference type="ChEBI" id="CHEBI:33019"/>
        <dbReference type="ChEBI" id="CHEBI:37565"/>
        <dbReference type="ChEBI" id="CHEBI:58805"/>
        <dbReference type="EC" id="2.7.7.65"/>
    </reaction>
</comment>
<dbReference type="InterPro" id="IPR043128">
    <property type="entry name" value="Rev_trsase/Diguanyl_cyclase"/>
</dbReference>
<comment type="caution">
    <text evidence="5">The sequence shown here is derived from an EMBL/GenBank/DDBJ whole genome shotgun (WGS) entry which is preliminary data.</text>
</comment>
<accession>A0ABV6CYM7</accession>
<dbReference type="CDD" id="cd01949">
    <property type="entry name" value="GGDEF"/>
    <property type="match status" value="1"/>
</dbReference>
<dbReference type="InterPro" id="IPR000160">
    <property type="entry name" value="GGDEF_dom"/>
</dbReference>
<evidence type="ECO:0000256" key="1">
    <source>
        <dbReference type="ARBA" id="ARBA00012528"/>
    </source>
</evidence>
<dbReference type="Proteomes" id="UP001589798">
    <property type="component" value="Unassembled WGS sequence"/>
</dbReference>
<keyword evidence="5" id="KW-0548">Nucleotidyltransferase</keyword>
<keyword evidence="5" id="KW-0808">Transferase</keyword>
<feature type="transmembrane region" description="Helical" evidence="3">
    <location>
        <begin position="71"/>
        <end position="91"/>
    </location>
</feature>
<dbReference type="EMBL" id="JBHLWK010000017">
    <property type="protein sequence ID" value="MFC0205496.1"/>
    <property type="molecule type" value="Genomic_DNA"/>
</dbReference>
<keyword evidence="3" id="KW-0472">Membrane</keyword>
<keyword evidence="6" id="KW-1185">Reference proteome</keyword>
<feature type="transmembrane region" description="Helical" evidence="3">
    <location>
        <begin position="12"/>
        <end position="30"/>
    </location>
</feature>
<dbReference type="SMART" id="SM00267">
    <property type="entry name" value="GGDEF"/>
    <property type="match status" value="1"/>
</dbReference>
<evidence type="ECO:0000313" key="5">
    <source>
        <dbReference type="EMBL" id="MFC0205496.1"/>
    </source>
</evidence>
<reference evidence="5 6" key="1">
    <citation type="submission" date="2024-09" db="EMBL/GenBank/DDBJ databases">
        <authorList>
            <person name="Sun Q."/>
            <person name="Mori K."/>
        </authorList>
    </citation>
    <scope>NUCLEOTIDE SEQUENCE [LARGE SCALE GENOMIC DNA]</scope>
    <source>
        <strain evidence="5 6">CCM 7706</strain>
    </source>
</reference>
<dbReference type="Pfam" id="PF00990">
    <property type="entry name" value="GGDEF"/>
    <property type="match status" value="1"/>
</dbReference>
<evidence type="ECO:0000256" key="3">
    <source>
        <dbReference type="SAM" id="Phobius"/>
    </source>
</evidence>
<keyword evidence="3" id="KW-0812">Transmembrane</keyword>
<evidence type="ECO:0000259" key="4">
    <source>
        <dbReference type="PROSITE" id="PS50887"/>
    </source>
</evidence>
<feature type="transmembrane region" description="Helical" evidence="3">
    <location>
        <begin position="98"/>
        <end position="120"/>
    </location>
</feature>
<dbReference type="PROSITE" id="PS50887">
    <property type="entry name" value="GGDEF"/>
    <property type="match status" value="1"/>
</dbReference>
<proteinExistence type="predicted"/>
<sequence>MSALPAPDMTTIAACSTVLGAIMCIAVLLSWLEDGRPTQRRWLFAPFGVAVPAGVLLTWPELVPGPWGLRLGWFALTLVYGSAWLAARVMAGRTPRPLAMLAPCLAVLLFSCTVAAEGHWPELRMLPRTLLFAGFNGLAAREFARMRNPQLPSARTLRWIFAGFCAFELARAPLSLTLPAPFGPGEPQVWTIALFNFLLVLEGLLLGVFMTALGREQLAAQHYRLASIDPLTGIGNRRAFDARMARLASEGPNGSCTAVAVLDIDHFKAVNDELGHGFGDLVIVGAATVAQEVFGSANVFRIGGEEFAGIIVAGTQDLVAARAEMMREAFAARAHVQGEVSRRCTISIGVAVAVPGAEPHAIFAAADNALYLAKRQGRDRYVVVSGGKSAPGADVAAFAASEGSATALRAAVERRAARRR</sequence>
<dbReference type="Gene3D" id="3.30.70.270">
    <property type="match status" value="1"/>
</dbReference>
<organism evidence="5 6">
    <name type="scientific">Novosphingobium soli</name>
    <dbReference type="NCBI Taxonomy" id="574956"/>
    <lineage>
        <taxon>Bacteria</taxon>
        <taxon>Pseudomonadati</taxon>
        <taxon>Pseudomonadota</taxon>
        <taxon>Alphaproteobacteria</taxon>
        <taxon>Sphingomonadales</taxon>
        <taxon>Sphingomonadaceae</taxon>
        <taxon>Novosphingobium</taxon>
    </lineage>
</organism>
<dbReference type="EC" id="2.7.7.65" evidence="1"/>
<evidence type="ECO:0000256" key="2">
    <source>
        <dbReference type="ARBA" id="ARBA00034247"/>
    </source>
</evidence>
<gene>
    <name evidence="5" type="ORF">ACFFJC_14620</name>
</gene>